<dbReference type="SUPFAM" id="SSF69618">
    <property type="entry name" value="HemD-like"/>
    <property type="match status" value="1"/>
</dbReference>
<keyword evidence="3" id="KW-1185">Reference proteome</keyword>
<organism evidence="2 3">
    <name type="scientific">Gandjariella thermophila</name>
    <dbReference type="NCBI Taxonomy" id="1931992"/>
    <lineage>
        <taxon>Bacteria</taxon>
        <taxon>Bacillati</taxon>
        <taxon>Actinomycetota</taxon>
        <taxon>Actinomycetes</taxon>
        <taxon>Pseudonocardiales</taxon>
        <taxon>Pseudonocardiaceae</taxon>
        <taxon>Gandjariella</taxon>
    </lineage>
</organism>
<reference evidence="3" key="1">
    <citation type="submission" date="2019-04" db="EMBL/GenBank/DDBJ databases">
        <title>Draft genome sequence of Pseudonocardiaceae bacterium SL3-2-4.</title>
        <authorList>
            <person name="Ningsih F."/>
            <person name="Yokota A."/>
            <person name="Sakai Y."/>
            <person name="Nanatani K."/>
            <person name="Yabe S."/>
            <person name="Oetari A."/>
            <person name="Sjamsuridzal W."/>
        </authorList>
    </citation>
    <scope>NUCLEOTIDE SEQUENCE [LARGE SCALE GENOMIC DNA]</scope>
    <source>
        <strain evidence="3">SL3-2-4</strain>
    </source>
</reference>
<dbReference type="PANTHER" id="PTHR40082:SF1">
    <property type="entry name" value="BLR5956 PROTEIN"/>
    <property type="match status" value="1"/>
</dbReference>
<dbReference type="CDD" id="cd06578">
    <property type="entry name" value="HemD"/>
    <property type="match status" value="1"/>
</dbReference>
<dbReference type="AlphaFoldDB" id="A0A4D4JE60"/>
<dbReference type="InterPro" id="IPR036108">
    <property type="entry name" value="4pyrrol_syn_uPrphyn_synt_sf"/>
</dbReference>
<accession>A0A4D4JE60</accession>
<dbReference type="InterPro" id="IPR003754">
    <property type="entry name" value="4pyrrol_synth_uPrphyn_synth"/>
</dbReference>
<proteinExistence type="predicted"/>
<evidence type="ECO:0000313" key="3">
    <source>
        <dbReference type="Proteomes" id="UP000298860"/>
    </source>
</evidence>
<dbReference type="Pfam" id="PF02602">
    <property type="entry name" value="HEM4"/>
    <property type="match status" value="1"/>
</dbReference>
<dbReference type="PANTHER" id="PTHR40082">
    <property type="entry name" value="BLR5956 PROTEIN"/>
    <property type="match status" value="1"/>
</dbReference>
<dbReference type="GO" id="GO:0006780">
    <property type="term" value="P:uroporphyrinogen III biosynthetic process"/>
    <property type="evidence" value="ECO:0007669"/>
    <property type="project" value="InterPro"/>
</dbReference>
<dbReference type="Proteomes" id="UP000298860">
    <property type="component" value="Unassembled WGS sequence"/>
</dbReference>
<dbReference type="Gene3D" id="3.40.50.10090">
    <property type="match status" value="2"/>
</dbReference>
<name>A0A4D4JE60_9PSEU</name>
<comment type="caution">
    <text evidence="2">The sequence shown here is derived from an EMBL/GenBank/DDBJ whole genome shotgun (WGS) entry which is preliminary data.</text>
</comment>
<evidence type="ECO:0000259" key="1">
    <source>
        <dbReference type="Pfam" id="PF02602"/>
    </source>
</evidence>
<dbReference type="EMBL" id="BJFL01000068">
    <property type="protein sequence ID" value="GDY33934.1"/>
    <property type="molecule type" value="Genomic_DNA"/>
</dbReference>
<protein>
    <recommendedName>
        <fullName evidence="1">Tetrapyrrole biosynthesis uroporphyrinogen III synthase domain-containing protein</fullName>
    </recommendedName>
</protein>
<feature type="domain" description="Tetrapyrrole biosynthesis uroporphyrinogen III synthase" evidence="1">
    <location>
        <begin position="23"/>
        <end position="263"/>
    </location>
</feature>
<gene>
    <name evidence="2" type="ORF">GTS_55670</name>
</gene>
<evidence type="ECO:0000313" key="2">
    <source>
        <dbReference type="EMBL" id="GDY33934.1"/>
    </source>
</evidence>
<dbReference type="InterPro" id="IPR039793">
    <property type="entry name" value="UROS/Hem4"/>
</dbReference>
<sequence>MIPGQERVGGPRVGVTGARKGVELVTAFERRGAHVLHGPTLGGDKPVDDGTLAAAIDRLARLRPPWFAASTGTGVRLLTEAAERTGRLDALVRTLAGATVVARGTKAAGGLRRLGVDPAWVAPDERDAQVEEWLAARVRPGEVVAVQVHGAGGHPYGELARIGVELEIITPYVSTPPEDPEPGTRLARAVAARDLDVVTFTSPGAVHGLAALAGAAGIAEPVRAALNGPVAVAAVGPVTGLAVSRAGYAVTIEPDNPRTGGLVRAVMSWWQSLPENRPAVGSDG</sequence>
<dbReference type="GO" id="GO:0004852">
    <property type="term" value="F:uroporphyrinogen-III synthase activity"/>
    <property type="evidence" value="ECO:0007669"/>
    <property type="project" value="InterPro"/>
</dbReference>